<dbReference type="Proteomes" id="UP000321685">
    <property type="component" value="Unassembled WGS sequence"/>
</dbReference>
<keyword evidence="2" id="KW-0418">Kinase</keyword>
<evidence type="ECO:0000256" key="3">
    <source>
        <dbReference type="ARBA" id="ARBA00023012"/>
    </source>
</evidence>
<dbReference type="InterPro" id="IPR003018">
    <property type="entry name" value="GAF"/>
</dbReference>
<evidence type="ECO:0000259" key="4">
    <source>
        <dbReference type="Pfam" id="PF02518"/>
    </source>
</evidence>
<dbReference type="Gene3D" id="3.30.450.40">
    <property type="match status" value="1"/>
</dbReference>
<feature type="domain" description="GAF" evidence="5">
    <location>
        <begin position="180"/>
        <end position="319"/>
    </location>
</feature>
<reference evidence="6 7" key="1">
    <citation type="submission" date="2019-07" db="EMBL/GenBank/DDBJ databases">
        <title>Whole genome shotgun sequence of Pseudonocardia sulfidoxydans NBRC 16205.</title>
        <authorList>
            <person name="Hosoyama A."/>
            <person name="Uohara A."/>
            <person name="Ohji S."/>
            <person name="Ichikawa N."/>
        </authorList>
    </citation>
    <scope>NUCLEOTIDE SEQUENCE [LARGE SCALE GENOMIC DNA]</scope>
    <source>
        <strain evidence="6 7">NBRC 16205</strain>
    </source>
</reference>
<dbReference type="Gene3D" id="1.20.5.1930">
    <property type="match status" value="1"/>
</dbReference>
<name>A0A511DF65_9PSEU</name>
<keyword evidence="3" id="KW-0902">Two-component regulatory system</keyword>
<evidence type="ECO:0000259" key="5">
    <source>
        <dbReference type="Pfam" id="PF13185"/>
    </source>
</evidence>
<dbReference type="SUPFAM" id="SSF55874">
    <property type="entry name" value="ATPase domain of HSP90 chaperone/DNA topoisomerase II/histidine kinase"/>
    <property type="match status" value="1"/>
</dbReference>
<dbReference type="EMBL" id="BJVJ01000019">
    <property type="protein sequence ID" value="GEL23430.1"/>
    <property type="molecule type" value="Genomic_DNA"/>
</dbReference>
<sequence>MPEPVGVRSEYLLDAGRSHTIHDALRPVLSEIRSLLDATTALVAYRPAAPGADLLVLAADAPELAEPPLPNETFRTGVPAVRRAAVLADLDFVSTLRPYRFRLRSAVVVPWRDAYGDGLIVVGHSEERPRLPAPAADLVRRLRGDVRRGMVAGRRDGAGEINRGLQRVMKDIAAATVDCEDVGEALTTLLVSAKWLFDSEVAYFSLPIDDAGTFTFDQMLGIRTPDFRHLRMGEGQGLGGLARSLRSPVRSLNYGRDSRLFAAPVTETAQEGIVSAMAAPVFVDDQVQAVLYVGDRALRPFSETDGEVFGEFAEYATLGLKRQATEAYRRAVLRRQEQERLAYDLHDTAVRGLLEIGFAAERARAVDQGTPDVQAGLDTIASAAERCMEALRGQLDLLVAGTSGRSADTVLEEIAEASVRPEVRHRYVTDASDGLLPDPVADALVRIGQEALVNVDVHAAGGAAEVSLRVTPDEWVLSIVDDGSGRPARATPTDDTRAHIGLLAMQRAADRVLGRLERFDRPGGGHIVRVVVPKSGGR</sequence>
<dbReference type="OrthoDB" id="4069167at2"/>
<feature type="domain" description="Histidine kinase/HSP90-like ATPase" evidence="4">
    <location>
        <begin position="441"/>
        <end position="534"/>
    </location>
</feature>
<dbReference type="RefSeq" id="WP_147106511.1">
    <property type="nucleotide sequence ID" value="NZ_BJVJ01000019.1"/>
</dbReference>
<evidence type="ECO:0000256" key="1">
    <source>
        <dbReference type="ARBA" id="ARBA00022679"/>
    </source>
</evidence>
<proteinExistence type="predicted"/>
<evidence type="ECO:0000256" key="2">
    <source>
        <dbReference type="ARBA" id="ARBA00022777"/>
    </source>
</evidence>
<dbReference type="PANTHER" id="PTHR24421">
    <property type="entry name" value="NITRATE/NITRITE SENSOR PROTEIN NARX-RELATED"/>
    <property type="match status" value="1"/>
</dbReference>
<dbReference type="SUPFAM" id="SSF55781">
    <property type="entry name" value="GAF domain-like"/>
    <property type="match status" value="1"/>
</dbReference>
<keyword evidence="1" id="KW-0808">Transferase</keyword>
<dbReference type="Pfam" id="PF02518">
    <property type="entry name" value="HATPase_c"/>
    <property type="match status" value="1"/>
</dbReference>
<dbReference type="InterPro" id="IPR036890">
    <property type="entry name" value="HATPase_C_sf"/>
</dbReference>
<evidence type="ECO:0000313" key="6">
    <source>
        <dbReference type="EMBL" id="GEL23430.1"/>
    </source>
</evidence>
<comment type="caution">
    <text evidence="6">The sequence shown here is derived from an EMBL/GenBank/DDBJ whole genome shotgun (WGS) entry which is preliminary data.</text>
</comment>
<dbReference type="CDD" id="cd16917">
    <property type="entry name" value="HATPase_UhpB-NarQ-NarX-like"/>
    <property type="match status" value="1"/>
</dbReference>
<organism evidence="6 7">
    <name type="scientific">Pseudonocardia sulfidoxydans NBRC 16205</name>
    <dbReference type="NCBI Taxonomy" id="1223511"/>
    <lineage>
        <taxon>Bacteria</taxon>
        <taxon>Bacillati</taxon>
        <taxon>Actinomycetota</taxon>
        <taxon>Actinomycetes</taxon>
        <taxon>Pseudonocardiales</taxon>
        <taxon>Pseudonocardiaceae</taxon>
        <taxon>Pseudonocardia</taxon>
    </lineage>
</organism>
<dbReference type="GO" id="GO:0016301">
    <property type="term" value="F:kinase activity"/>
    <property type="evidence" value="ECO:0007669"/>
    <property type="project" value="UniProtKB-KW"/>
</dbReference>
<dbReference type="InterPro" id="IPR003594">
    <property type="entry name" value="HATPase_dom"/>
</dbReference>
<evidence type="ECO:0000313" key="7">
    <source>
        <dbReference type="Proteomes" id="UP000321685"/>
    </source>
</evidence>
<dbReference type="GO" id="GO:0000160">
    <property type="term" value="P:phosphorelay signal transduction system"/>
    <property type="evidence" value="ECO:0007669"/>
    <property type="project" value="UniProtKB-KW"/>
</dbReference>
<dbReference type="Pfam" id="PF13185">
    <property type="entry name" value="GAF_2"/>
    <property type="match status" value="1"/>
</dbReference>
<dbReference type="InterPro" id="IPR050482">
    <property type="entry name" value="Sensor_HK_TwoCompSys"/>
</dbReference>
<dbReference type="AlphaFoldDB" id="A0A511DF65"/>
<dbReference type="InterPro" id="IPR029016">
    <property type="entry name" value="GAF-like_dom_sf"/>
</dbReference>
<dbReference type="Gene3D" id="3.30.565.10">
    <property type="entry name" value="Histidine kinase-like ATPase, C-terminal domain"/>
    <property type="match status" value="1"/>
</dbReference>
<protein>
    <submittedName>
        <fullName evidence="6">Uncharacterized protein</fullName>
    </submittedName>
</protein>
<gene>
    <name evidence="6" type="ORF">PSU4_23840</name>
</gene>
<dbReference type="PANTHER" id="PTHR24421:SF61">
    <property type="entry name" value="OXYGEN SENSOR HISTIDINE KINASE NREB"/>
    <property type="match status" value="1"/>
</dbReference>
<accession>A0A511DF65</accession>
<keyword evidence="7" id="KW-1185">Reference proteome</keyword>